<organism evidence="2 3">
    <name type="scientific">Flagellimonas pacifica</name>
    <dbReference type="NCBI Taxonomy" id="1247520"/>
    <lineage>
        <taxon>Bacteria</taxon>
        <taxon>Pseudomonadati</taxon>
        <taxon>Bacteroidota</taxon>
        <taxon>Flavobacteriia</taxon>
        <taxon>Flavobacteriales</taxon>
        <taxon>Flavobacteriaceae</taxon>
        <taxon>Flagellimonas</taxon>
    </lineage>
</organism>
<evidence type="ECO:0008006" key="4">
    <source>
        <dbReference type="Google" id="ProtNLM"/>
    </source>
</evidence>
<keyword evidence="1" id="KW-0472">Membrane</keyword>
<dbReference type="EMBL" id="OBEH01000002">
    <property type="protein sequence ID" value="SNY99674.1"/>
    <property type="molecule type" value="Genomic_DNA"/>
</dbReference>
<gene>
    <name evidence="2" type="ORF">SAMN06265377_1485</name>
</gene>
<feature type="transmembrane region" description="Helical" evidence="1">
    <location>
        <begin position="96"/>
        <end position="116"/>
    </location>
</feature>
<evidence type="ECO:0000313" key="3">
    <source>
        <dbReference type="Proteomes" id="UP000219048"/>
    </source>
</evidence>
<dbReference type="AlphaFoldDB" id="A0A285MR67"/>
<sequence>MACIGCISVQDFKERKVYWWLFPLVMLLLGYLHFLNSSDSWVFLNHISLNALLVSMIICILYLFTRIVAKKKFLNHSLGLGDILFFYGFALGFPTLTFIILFSNAILFSLFVFLILKKKRQLKTVPLAGFMGSFLILMFFYVLIFKFPLLYAY</sequence>
<name>A0A285MR67_9FLAO</name>
<evidence type="ECO:0000256" key="1">
    <source>
        <dbReference type="SAM" id="Phobius"/>
    </source>
</evidence>
<keyword evidence="3" id="KW-1185">Reference proteome</keyword>
<protein>
    <recommendedName>
        <fullName evidence="4">Prepilin type IV endopeptidase peptidase domain-containing protein</fullName>
    </recommendedName>
</protein>
<reference evidence="3" key="1">
    <citation type="submission" date="2017-09" db="EMBL/GenBank/DDBJ databases">
        <authorList>
            <person name="Varghese N."/>
            <person name="Submissions S."/>
        </authorList>
    </citation>
    <scope>NUCLEOTIDE SEQUENCE [LARGE SCALE GENOMIC DNA]</scope>
    <source>
        <strain evidence="3">DSM 25885</strain>
    </source>
</reference>
<proteinExistence type="predicted"/>
<feature type="transmembrane region" description="Helical" evidence="1">
    <location>
        <begin position="17"/>
        <end position="35"/>
    </location>
</feature>
<keyword evidence="1" id="KW-0812">Transmembrane</keyword>
<dbReference type="Proteomes" id="UP000219048">
    <property type="component" value="Unassembled WGS sequence"/>
</dbReference>
<feature type="transmembrane region" description="Helical" evidence="1">
    <location>
        <begin position="128"/>
        <end position="151"/>
    </location>
</feature>
<feature type="transmembrane region" description="Helical" evidence="1">
    <location>
        <begin position="73"/>
        <end position="90"/>
    </location>
</feature>
<keyword evidence="1" id="KW-1133">Transmembrane helix</keyword>
<feature type="transmembrane region" description="Helical" evidence="1">
    <location>
        <begin position="41"/>
        <end position="64"/>
    </location>
</feature>
<accession>A0A285MR67</accession>
<evidence type="ECO:0000313" key="2">
    <source>
        <dbReference type="EMBL" id="SNY99674.1"/>
    </source>
</evidence>